<feature type="compositionally biased region" description="Basic and acidic residues" evidence="1">
    <location>
        <begin position="52"/>
        <end position="69"/>
    </location>
</feature>
<dbReference type="EMBL" id="LR796254">
    <property type="protein sequence ID" value="CAB4131987.1"/>
    <property type="molecule type" value="Genomic_DNA"/>
</dbReference>
<reference evidence="2" key="1">
    <citation type="submission" date="2020-04" db="EMBL/GenBank/DDBJ databases">
        <authorList>
            <person name="Chiriac C."/>
            <person name="Salcher M."/>
            <person name="Ghai R."/>
            <person name="Kavagutti S V."/>
        </authorList>
    </citation>
    <scope>NUCLEOTIDE SEQUENCE</scope>
</reference>
<accession>A0A6J5LFX0</accession>
<evidence type="ECO:0000256" key="1">
    <source>
        <dbReference type="SAM" id="MobiDB-lite"/>
    </source>
</evidence>
<organism evidence="2">
    <name type="scientific">uncultured Caudovirales phage</name>
    <dbReference type="NCBI Taxonomy" id="2100421"/>
    <lineage>
        <taxon>Viruses</taxon>
        <taxon>Duplodnaviria</taxon>
        <taxon>Heunggongvirae</taxon>
        <taxon>Uroviricota</taxon>
        <taxon>Caudoviricetes</taxon>
        <taxon>Peduoviridae</taxon>
        <taxon>Maltschvirus</taxon>
        <taxon>Maltschvirus maltsch</taxon>
    </lineage>
</organism>
<sequence>MKISQEANERNLKEINDMQKRWKEISEVTKKALALPATPPASTFNNGTYRTGDGEKLQPIRPGGADHKKWPSKGLLSDVPNNVE</sequence>
<proteinExistence type="predicted"/>
<protein>
    <submittedName>
        <fullName evidence="2">Uncharacterized protein</fullName>
    </submittedName>
</protein>
<gene>
    <name evidence="2" type="ORF">UFOVP135_67</name>
</gene>
<evidence type="ECO:0000313" key="2">
    <source>
        <dbReference type="EMBL" id="CAB4131987.1"/>
    </source>
</evidence>
<name>A0A6J5LFX0_9CAUD</name>
<feature type="region of interest" description="Disordered" evidence="1">
    <location>
        <begin position="36"/>
        <end position="84"/>
    </location>
</feature>